<feature type="chain" id="PRO_5038980959" evidence="4">
    <location>
        <begin position="23"/>
        <end position="381"/>
    </location>
</feature>
<evidence type="ECO:0000313" key="7">
    <source>
        <dbReference type="EMBL" id="OHW62067.1"/>
    </source>
</evidence>
<dbReference type="AlphaFoldDB" id="A0A1S1V7D3"/>
<keyword evidence="8" id="KW-1185">Reference proteome</keyword>
<feature type="region of interest" description="Disordered" evidence="3">
    <location>
        <begin position="235"/>
        <end position="275"/>
    </location>
</feature>
<sequence>MNKKFVLAALTAMLCMPATTYGEELSEMKDRYEEINSQKLEVQKRLEQNSAIADRMEKELKAIEEDFESTSRELREYEEKLVKLNQDIASSKSELKNAEDKLNQKQELLGSRLSSMYKNRSASYIEVVFDSKDMVDLFDRLNMVKNIVSHDKDIIEDVKAQKDDIIEKREQLEKREQESKMAARKLEQRKLEASNLAKSKEAVVSSLKRNEAEYRAQIETLDSESERTMQEIRLETEKKNAKPSEDAGKSQAGGQVSSSSGGSGNQYTGAAPEIDYSNTEKGEAMVVKATAYDPSPEQNGGYGGITAMGTALRPGVIAVDPKVIPLGTKVYIEHMDGTPYGYCIAEDTGGAIKGNRIDILFMNNADAIKFGVRDMKLYILK</sequence>
<evidence type="ECO:0000313" key="8">
    <source>
        <dbReference type="Proteomes" id="UP000180254"/>
    </source>
</evidence>
<evidence type="ECO:0000259" key="5">
    <source>
        <dbReference type="Pfam" id="PF06725"/>
    </source>
</evidence>
<evidence type="ECO:0000256" key="3">
    <source>
        <dbReference type="SAM" id="MobiDB-lite"/>
    </source>
</evidence>
<feature type="coiled-coil region" evidence="2">
    <location>
        <begin position="155"/>
        <end position="224"/>
    </location>
</feature>
<dbReference type="InterPro" id="IPR051933">
    <property type="entry name" value="Resuscitation_pf_RpfB"/>
</dbReference>
<dbReference type="EMBL" id="MKIE01000005">
    <property type="protein sequence ID" value="OHW62067.1"/>
    <property type="molecule type" value="Genomic_DNA"/>
</dbReference>
<feature type="domain" description="Peptidoglycan hydrolase PcsB coiled-coil" evidence="6">
    <location>
        <begin position="96"/>
        <end position="168"/>
    </location>
</feature>
<comment type="caution">
    <text evidence="7">The sequence shown here is derived from an EMBL/GenBank/DDBJ whole genome shotgun (WGS) entry which is preliminary data.</text>
</comment>
<name>A0A1S1V7D3_9FIRM</name>
<accession>A0A1S1V7D3</accession>
<dbReference type="Gene3D" id="2.40.40.10">
    <property type="entry name" value="RlpA-like domain"/>
    <property type="match status" value="1"/>
</dbReference>
<dbReference type="GO" id="GO:0019867">
    <property type="term" value="C:outer membrane"/>
    <property type="evidence" value="ECO:0007669"/>
    <property type="project" value="InterPro"/>
</dbReference>
<keyword evidence="2" id="KW-0175">Coiled coil</keyword>
<dbReference type="RefSeq" id="WP_071063290.1">
    <property type="nucleotide sequence ID" value="NZ_MKIE01000005.1"/>
</dbReference>
<gene>
    <name evidence="7" type="primary">yocH_2</name>
    <name evidence="7" type="ORF">EUAN_15150</name>
</gene>
<dbReference type="Proteomes" id="UP000180254">
    <property type="component" value="Unassembled WGS sequence"/>
</dbReference>
<keyword evidence="1 4" id="KW-0732">Signal</keyword>
<dbReference type="GO" id="GO:0009254">
    <property type="term" value="P:peptidoglycan turnover"/>
    <property type="evidence" value="ECO:0007669"/>
    <property type="project" value="InterPro"/>
</dbReference>
<dbReference type="InterPro" id="IPR059180">
    <property type="entry name" value="3D_YorM"/>
</dbReference>
<feature type="compositionally biased region" description="Low complexity" evidence="3">
    <location>
        <begin position="249"/>
        <end position="260"/>
    </location>
</feature>
<evidence type="ECO:0000256" key="4">
    <source>
        <dbReference type="SAM" id="SignalP"/>
    </source>
</evidence>
<dbReference type="Gene3D" id="6.10.250.3150">
    <property type="match status" value="1"/>
</dbReference>
<dbReference type="STRING" id="39480.EUAN_15150"/>
<dbReference type="PANTHER" id="PTHR39160:SF4">
    <property type="entry name" value="RESUSCITATION-PROMOTING FACTOR RPFB"/>
    <property type="match status" value="1"/>
</dbReference>
<feature type="compositionally biased region" description="Basic and acidic residues" evidence="3">
    <location>
        <begin position="235"/>
        <end position="248"/>
    </location>
</feature>
<dbReference type="OrthoDB" id="9798935at2"/>
<evidence type="ECO:0000259" key="6">
    <source>
        <dbReference type="Pfam" id="PF24568"/>
    </source>
</evidence>
<dbReference type="GO" id="GO:0004553">
    <property type="term" value="F:hydrolase activity, hydrolyzing O-glycosyl compounds"/>
    <property type="evidence" value="ECO:0007669"/>
    <property type="project" value="InterPro"/>
</dbReference>
<feature type="signal peptide" evidence="4">
    <location>
        <begin position="1"/>
        <end position="22"/>
    </location>
</feature>
<proteinExistence type="predicted"/>
<evidence type="ECO:0000256" key="1">
    <source>
        <dbReference type="ARBA" id="ARBA00022729"/>
    </source>
</evidence>
<dbReference type="CDD" id="cd14667">
    <property type="entry name" value="3D_containing_proteins"/>
    <property type="match status" value="1"/>
</dbReference>
<feature type="domain" description="3D" evidence="5">
    <location>
        <begin position="316"/>
        <end position="381"/>
    </location>
</feature>
<feature type="coiled-coil region" evidence="2">
    <location>
        <begin position="25"/>
        <end position="108"/>
    </location>
</feature>
<dbReference type="SUPFAM" id="SSF50685">
    <property type="entry name" value="Barwin-like endoglucanases"/>
    <property type="match status" value="1"/>
</dbReference>
<reference evidence="7 8" key="1">
    <citation type="submission" date="2016-09" db="EMBL/GenBank/DDBJ databases">
        <title>Genome sequence of Eubacterium angustum.</title>
        <authorList>
            <person name="Poehlein A."/>
            <person name="Daniel R."/>
        </authorList>
    </citation>
    <scope>NUCLEOTIDE SEQUENCE [LARGE SCALE GENOMIC DNA]</scope>
    <source>
        <strain evidence="7 8">DSM 1989</strain>
    </source>
</reference>
<dbReference type="Pfam" id="PF06725">
    <property type="entry name" value="3D"/>
    <property type="match status" value="1"/>
</dbReference>
<organism evidence="7 8">
    <name type="scientific">Andreesenia angusta</name>
    <dbReference type="NCBI Taxonomy" id="39480"/>
    <lineage>
        <taxon>Bacteria</taxon>
        <taxon>Bacillati</taxon>
        <taxon>Bacillota</taxon>
        <taxon>Tissierellia</taxon>
        <taxon>Tissierellales</taxon>
        <taxon>Gottschalkiaceae</taxon>
        <taxon>Andreesenia</taxon>
    </lineage>
</organism>
<dbReference type="InterPro" id="IPR057309">
    <property type="entry name" value="PcsB_CC"/>
</dbReference>
<protein>
    <submittedName>
        <fullName evidence="7">Cell wall-binding protein YocH</fullName>
    </submittedName>
</protein>
<dbReference type="PANTHER" id="PTHR39160">
    <property type="entry name" value="CELL WALL-BINDING PROTEIN YOCH"/>
    <property type="match status" value="1"/>
</dbReference>
<dbReference type="Pfam" id="PF24568">
    <property type="entry name" value="CC_PcsB"/>
    <property type="match status" value="1"/>
</dbReference>
<evidence type="ECO:0000256" key="2">
    <source>
        <dbReference type="SAM" id="Coils"/>
    </source>
</evidence>
<dbReference type="InterPro" id="IPR036908">
    <property type="entry name" value="RlpA-like_sf"/>
</dbReference>
<dbReference type="InterPro" id="IPR010611">
    <property type="entry name" value="3D_dom"/>
</dbReference>